<evidence type="ECO:0000313" key="3">
    <source>
        <dbReference type="EMBL" id="OYQ17752.1"/>
    </source>
</evidence>
<gene>
    <name evidence="3" type="ORF">CHR90_12260</name>
</gene>
<dbReference type="InterPro" id="IPR013587">
    <property type="entry name" value="Nitrate/nitrite_sensing"/>
</dbReference>
<feature type="transmembrane region" description="Helical" evidence="1">
    <location>
        <begin position="12"/>
        <end position="31"/>
    </location>
</feature>
<accession>A0A255XLG1</accession>
<keyword evidence="1" id="KW-0472">Membrane</keyword>
<keyword evidence="1" id="KW-1133">Transmembrane helix</keyword>
<comment type="caution">
    <text evidence="3">The sequence shown here is derived from an EMBL/GenBank/DDBJ whole genome shotgun (WGS) entry which is preliminary data.</text>
</comment>
<keyword evidence="4" id="KW-1185">Reference proteome</keyword>
<dbReference type="Proteomes" id="UP000216361">
    <property type="component" value="Unassembled WGS sequence"/>
</dbReference>
<evidence type="ECO:0000259" key="2">
    <source>
        <dbReference type="Pfam" id="PF08376"/>
    </source>
</evidence>
<dbReference type="Pfam" id="PF08376">
    <property type="entry name" value="NIT"/>
    <property type="match status" value="1"/>
</dbReference>
<feature type="domain" description="Nitrate/nitrite sensing protein" evidence="2">
    <location>
        <begin position="56"/>
        <end position="96"/>
    </location>
</feature>
<keyword evidence="1" id="KW-0812">Transmembrane</keyword>
<name>A0A255XLG1_9PROT</name>
<dbReference type="OrthoDB" id="3289104at2"/>
<protein>
    <recommendedName>
        <fullName evidence="2">Nitrate/nitrite sensing protein domain-containing protein</fullName>
    </recommendedName>
</protein>
<dbReference type="AlphaFoldDB" id="A0A255XLG1"/>
<sequence>MWILRALSFRIYLAVAIPTGAFLIVSGLAITDKLAVNGQMRHLKEQVSFATAAGAIIHELQKERGASSLYLGSKGQQFGPDRETQRTLTDTRLAAVID</sequence>
<proteinExistence type="predicted"/>
<evidence type="ECO:0000313" key="4">
    <source>
        <dbReference type="Proteomes" id="UP000216361"/>
    </source>
</evidence>
<evidence type="ECO:0000256" key="1">
    <source>
        <dbReference type="SAM" id="Phobius"/>
    </source>
</evidence>
<reference evidence="3 4" key="1">
    <citation type="submission" date="2017-07" db="EMBL/GenBank/DDBJ databases">
        <title>Elstera cyanobacteriorum sp. nov., a novel bacterium isolated from cyanobacterial aggregates in a eutrophic lake.</title>
        <authorList>
            <person name="Cai H."/>
        </authorList>
    </citation>
    <scope>NUCLEOTIDE SEQUENCE [LARGE SCALE GENOMIC DNA]</scope>
    <source>
        <strain evidence="3 4">TH019</strain>
    </source>
</reference>
<organism evidence="3 4">
    <name type="scientific">Elstera cyanobacteriorum</name>
    <dbReference type="NCBI Taxonomy" id="2022747"/>
    <lineage>
        <taxon>Bacteria</taxon>
        <taxon>Pseudomonadati</taxon>
        <taxon>Pseudomonadota</taxon>
        <taxon>Alphaproteobacteria</taxon>
        <taxon>Rhodospirillales</taxon>
        <taxon>Rhodospirillaceae</taxon>
        <taxon>Elstera</taxon>
    </lineage>
</organism>
<dbReference type="EMBL" id="NOXS01000033">
    <property type="protein sequence ID" value="OYQ17752.1"/>
    <property type="molecule type" value="Genomic_DNA"/>
</dbReference>